<dbReference type="AlphaFoldDB" id="A0A2U3QKA6"/>
<evidence type="ECO:0008006" key="3">
    <source>
        <dbReference type="Google" id="ProtNLM"/>
    </source>
</evidence>
<dbReference type="InterPro" id="IPR029052">
    <property type="entry name" value="Metallo-depent_PP-like"/>
</dbReference>
<dbReference type="PANTHER" id="PTHR11575">
    <property type="entry name" value="5'-NUCLEOTIDASE-RELATED"/>
    <property type="match status" value="1"/>
</dbReference>
<protein>
    <recommendedName>
        <fullName evidence="3">5'-nucleotidase</fullName>
    </recommendedName>
</protein>
<gene>
    <name evidence="1" type="ORF">NBG4_750003</name>
</gene>
<accession>A0A2U3QKA6</accession>
<dbReference type="Proteomes" id="UP000245125">
    <property type="component" value="Unassembled WGS sequence"/>
</dbReference>
<dbReference type="GO" id="GO:0009166">
    <property type="term" value="P:nucleotide catabolic process"/>
    <property type="evidence" value="ECO:0007669"/>
    <property type="project" value="InterPro"/>
</dbReference>
<dbReference type="InterPro" id="IPR006179">
    <property type="entry name" value="5_nucleotidase/apyrase"/>
</dbReference>
<dbReference type="EMBL" id="OUUY01000125">
    <property type="protein sequence ID" value="SPQ01844.1"/>
    <property type="molecule type" value="Genomic_DNA"/>
</dbReference>
<dbReference type="GO" id="GO:0016787">
    <property type="term" value="F:hydrolase activity"/>
    <property type="evidence" value="ECO:0007669"/>
    <property type="project" value="InterPro"/>
</dbReference>
<dbReference type="SUPFAM" id="SSF56300">
    <property type="entry name" value="Metallo-dependent phosphatases"/>
    <property type="match status" value="1"/>
</dbReference>
<keyword evidence="2" id="KW-1185">Reference proteome</keyword>
<dbReference type="Gene3D" id="3.60.21.10">
    <property type="match status" value="1"/>
</dbReference>
<sequence>MKILRGKSMKRLMPVLLSSVLCVFFLGAAWAEQHVIRILHMNDFHGFAEPYEPSGSNRLIGGIAFLAAKVGRLRSEKNSLLLGAGDMIRGNNWSDTSRGTICC</sequence>
<dbReference type="PANTHER" id="PTHR11575:SF24">
    <property type="entry name" value="5'-NUCLEOTIDASE"/>
    <property type="match status" value="1"/>
</dbReference>
<organism evidence="1 2">
    <name type="scientific">Candidatus Sulfobium mesophilum</name>
    <dbReference type="NCBI Taxonomy" id="2016548"/>
    <lineage>
        <taxon>Bacteria</taxon>
        <taxon>Pseudomonadati</taxon>
        <taxon>Nitrospirota</taxon>
        <taxon>Nitrospiria</taxon>
        <taxon>Nitrospirales</taxon>
        <taxon>Nitrospiraceae</taxon>
        <taxon>Candidatus Sulfobium</taxon>
    </lineage>
</organism>
<evidence type="ECO:0000313" key="1">
    <source>
        <dbReference type="EMBL" id="SPQ01844.1"/>
    </source>
</evidence>
<reference evidence="2" key="1">
    <citation type="submission" date="2018-03" db="EMBL/GenBank/DDBJ databases">
        <authorList>
            <person name="Zecchin S."/>
        </authorList>
    </citation>
    <scope>NUCLEOTIDE SEQUENCE [LARGE SCALE GENOMIC DNA]</scope>
</reference>
<proteinExistence type="predicted"/>
<name>A0A2U3QKA6_9BACT</name>
<evidence type="ECO:0000313" key="2">
    <source>
        <dbReference type="Proteomes" id="UP000245125"/>
    </source>
</evidence>